<comment type="caution">
    <text evidence="14">The sequence shown here is derived from an EMBL/GenBank/DDBJ whole genome shotgun (WGS) entry which is preliminary data.</text>
</comment>
<keyword evidence="12" id="KW-0175">Coiled coil</keyword>
<evidence type="ECO:0000256" key="7">
    <source>
        <dbReference type="ARBA" id="ARBA00022694"/>
    </source>
</evidence>
<name>A0A9P8PHG6_9ASCO</name>
<reference evidence="14" key="1">
    <citation type="journal article" date="2021" name="Open Biol.">
        <title>Shared evolutionary footprints suggest mitochondrial oxidative damage underlies multiple complex I losses in fungi.</title>
        <authorList>
            <person name="Schikora-Tamarit M.A."/>
            <person name="Marcet-Houben M."/>
            <person name="Nosek J."/>
            <person name="Gabaldon T."/>
        </authorList>
    </citation>
    <scope>NUCLEOTIDE SEQUENCE</scope>
    <source>
        <strain evidence="14">CBS6341</strain>
    </source>
</reference>
<dbReference type="FunFam" id="3.30.1960.10:FF:000003">
    <property type="entry name" value="tRNA methyltransferase"/>
    <property type="match status" value="1"/>
</dbReference>
<evidence type="ECO:0000256" key="9">
    <source>
        <dbReference type="ARBA" id="ARBA00049202"/>
    </source>
</evidence>
<evidence type="ECO:0000256" key="1">
    <source>
        <dbReference type="ARBA" id="ARBA00004797"/>
    </source>
</evidence>
<dbReference type="AlphaFoldDB" id="A0A9P8PHG6"/>
<dbReference type="Gene3D" id="3.30.1960.10">
    <property type="entry name" value="tRNA wybutosine-synthesizing-like"/>
    <property type="match status" value="1"/>
</dbReference>
<reference evidence="14" key="2">
    <citation type="submission" date="2021-01" db="EMBL/GenBank/DDBJ databases">
        <authorList>
            <person name="Schikora-Tamarit M.A."/>
        </authorList>
    </citation>
    <scope>NUCLEOTIDE SEQUENCE</scope>
    <source>
        <strain evidence="14">CBS6341</strain>
    </source>
</reference>
<feature type="coiled-coil region" evidence="12">
    <location>
        <begin position="200"/>
        <end position="262"/>
    </location>
</feature>
<comment type="pathway">
    <text evidence="1">tRNA modification; wybutosine-tRNA(Phe) biosynthesis.</text>
</comment>
<dbReference type="Pfam" id="PF02676">
    <property type="entry name" value="TYW3"/>
    <property type="match status" value="1"/>
</dbReference>
<evidence type="ECO:0000256" key="5">
    <source>
        <dbReference type="ARBA" id="ARBA00022679"/>
    </source>
</evidence>
<evidence type="ECO:0000256" key="6">
    <source>
        <dbReference type="ARBA" id="ARBA00022691"/>
    </source>
</evidence>
<evidence type="ECO:0000256" key="2">
    <source>
        <dbReference type="ARBA" id="ARBA00008569"/>
    </source>
</evidence>
<dbReference type="GO" id="GO:0032259">
    <property type="term" value="P:methylation"/>
    <property type="evidence" value="ECO:0007669"/>
    <property type="project" value="UniProtKB-KW"/>
</dbReference>
<dbReference type="InterPro" id="IPR036602">
    <property type="entry name" value="tRNA_yW-synthesising-like_sf"/>
</dbReference>
<gene>
    <name evidence="14" type="ORF">WICMUC_004649</name>
</gene>
<comment type="catalytic activity">
    <reaction evidence="9">
        <text>4-demethyl-7-[(3S)-3-amino-3-carboxypropyl]wyosine(37) in tRNA(Phe) + S-adenosyl-L-methionine = 7-[(3S)-3-amino-3-carboxypropyl]wyosine(37) in tRNA(Phe) + S-adenosyl-L-homocysteine + H(+)</text>
        <dbReference type="Rhea" id="RHEA:36635"/>
        <dbReference type="Rhea" id="RHEA-COMP:10378"/>
        <dbReference type="Rhea" id="RHEA-COMP:10379"/>
        <dbReference type="ChEBI" id="CHEBI:15378"/>
        <dbReference type="ChEBI" id="CHEBI:57856"/>
        <dbReference type="ChEBI" id="CHEBI:59789"/>
        <dbReference type="ChEBI" id="CHEBI:73543"/>
        <dbReference type="ChEBI" id="CHEBI:73550"/>
        <dbReference type="EC" id="2.1.1.282"/>
    </reaction>
</comment>
<evidence type="ECO:0000256" key="11">
    <source>
        <dbReference type="ARBA" id="ARBA00069229"/>
    </source>
</evidence>
<dbReference type="SUPFAM" id="SSF111278">
    <property type="entry name" value="SSo0622-like"/>
    <property type="match status" value="1"/>
</dbReference>
<evidence type="ECO:0000259" key="13">
    <source>
        <dbReference type="Pfam" id="PF02676"/>
    </source>
</evidence>
<dbReference type="OrthoDB" id="263283at2759"/>
<dbReference type="Proteomes" id="UP000769528">
    <property type="component" value="Unassembled WGS sequence"/>
</dbReference>
<organism evidence="14 15">
    <name type="scientific">Wickerhamomyces mucosus</name>
    <dbReference type="NCBI Taxonomy" id="1378264"/>
    <lineage>
        <taxon>Eukaryota</taxon>
        <taxon>Fungi</taxon>
        <taxon>Dikarya</taxon>
        <taxon>Ascomycota</taxon>
        <taxon>Saccharomycotina</taxon>
        <taxon>Saccharomycetes</taxon>
        <taxon>Phaffomycetales</taxon>
        <taxon>Wickerhamomycetaceae</taxon>
        <taxon>Wickerhamomyces</taxon>
    </lineage>
</organism>
<evidence type="ECO:0000313" key="15">
    <source>
        <dbReference type="Proteomes" id="UP000769528"/>
    </source>
</evidence>
<keyword evidence="5" id="KW-0808">Transferase</keyword>
<keyword evidence="6" id="KW-0949">S-adenosyl-L-methionine</keyword>
<dbReference type="GO" id="GO:0008033">
    <property type="term" value="P:tRNA processing"/>
    <property type="evidence" value="ECO:0007669"/>
    <property type="project" value="UniProtKB-KW"/>
</dbReference>
<keyword evidence="15" id="KW-1185">Reference proteome</keyword>
<evidence type="ECO:0000256" key="3">
    <source>
        <dbReference type="ARBA" id="ARBA00012750"/>
    </source>
</evidence>
<comment type="similarity">
    <text evidence="2">Belongs to the TYW3 family.</text>
</comment>
<evidence type="ECO:0000256" key="10">
    <source>
        <dbReference type="ARBA" id="ARBA00058049"/>
    </source>
</evidence>
<evidence type="ECO:0000256" key="4">
    <source>
        <dbReference type="ARBA" id="ARBA00022603"/>
    </source>
</evidence>
<comment type="function">
    <text evidence="10">S-adenosyl-L-methionine-dependent methyltransferase that acts as a component of the wybutosine biosynthesis pathway. Wybutosine is a hyper modified guanosine with a tricyclic base found at the 3'-position adjacent to the anticodon of eukaryotic phenylalanine tRNA. Probably methylates N-4 position of wybutosine-86 to produce wybutosine-72.</text>
</comment>
<dbReference type="InterPro" id="IPR003827">
    <property type="entry name" value="tRNA_yW-synthesising"/>
</dbReference>
<dbReference type="GO" id="GO:0008168">
    <property type="term" value="F:methyltransferase activity"/>
    <property type="evidence" value="ECO:0007669"/>
    <property type="project" value="UniProtKB-KW"/>
</dbReference>
<proteinExistence type="inferred from homology"/>
<dbReference type="PANTHER" id="PTHR48418:SF1">
    <property type="entry name" value="TRNA WYBUTOSINE-SYNTHESIZING PROTEIN 3"/>
    <property type="match status" value="1"/>
</dbReference>
<dbReference type="EMBL" id="JAEUBF010001281">
    <property type="protein sequence ID" value="KAH3671352.1"/>
    <property type="molecule type" value="Genomic_DNA"/>
</dbReference>
<accession>A0A9P8PHG6</accession>
<keyword evidence="7" id="KW-0819">tRNA processing</keyword>
<dbReference type="PANTHER" id="PTHR48418">
    <property type="entry name" value="TRNA WYBUTOSINE-SYNTHESIZING PROTEIN 3"/>
    <property type="match status" value="1"/>
</dbReference>
<evidence type="ECO:0000256" key="12">
    <source>
        <dbReference type="SAM" id="Coils"/>
    </source>
</evidence>
<sequence>MDPFDQKKNAIVEEISSTLNAVKDASPKGSIDELCIPIIKLINSHKDLVTTSSCSGRVSVFIEGNKVKEQDNVKIGGKGDGGNWLFVTHDKNELELWYKDYKFIYGQSSTLDLPLSTRYILFKFEPLILHIKCRDFSTASLIYQTAMNCGFRESGIGVNNIVAIRISIKLDIPIGFLTSDNEYSLFIDENYLKLVTNLSLDRFNENERKLSQLYSAIEENIINQPQKEEKVWESKKDRAERMKKEGLERQKLKNEEKLLKEKQLESLEKLEITNV</sequence>
<protein>
    <recommendedName>
        <fullName evidence="11">tRNA wybutosine-synthesizing protein 3</fullName>
        <ecNumber evidence="3">2.1.1.282</ecNumber>
    </recommendedName>
    <alternativeName>
        <fullName evidence="8">tRNA(Phe) 7-((3-amino-3-carboxypropyl)-4-demethylwyosine(37)-N(4))-methyltransferase</fullName>
    </alternativeName>
</protein>
<evidence type="ECO:0000256" key="8">
    <source>
        <dbReference type="ARBA" id="ARBA00030554"/>
    </source>
</evidence>
<evidence type="ECO:0000313" key="14">
    <source>
        <dbReference type="EMBL" id="KAH3671352.1"/>
    </source>
</evidence>
<feature type="domain" description="tRNA wybutosine-synthesizing protein" evidence="13">
    <location>
        <begin position="6"/>
        <end position="219"/>
    </location>
</feature>
<keyword evidence="4" id="KW-0489">Methyltransferase</keyword>
<dbReference type="EC" id="2.1.1.282" evidence="3"/>